<evidence type="ECO:0000313" key="3">
    <source>
        <dbReference type="Proteomes" id="UP000789845"/>
    </source>
</evidence>
<gene>
    <name evidence="2" type="primary">dap_1</name>
    <name evidence="2" type="ORF">NEOCIP111885_00075</name>
</gene>
<name>A0A9C7L8Z6_9BACI</name>
<keyword evidence="2" id="KW-0031">Aminopeptidase</keyword>
<dbReference type="EMBL" id="CAKJTG010000001">
    <property type="protein sequence ID" value="CAG9606387.1"/>
    <property type="molecule type" value="Genomic_DNA"/>
</dbReference>
<feature type="domain" description="Beta-lactamase-related" evidence="1">
    <location>
        <begin position="10"/>
        <end position="319"/>
    </location>
</feature>
<dbReference type="EC" id="3.4.11.19" evidence="2"/>
<dbReference type="Gene3D" id="3.40.710.10">
    <property type="entry name" value="DD-peptidase/beta-lactamase superfamily"/>
    <property type="match status" value="1"/>
</dbReference>
<proteinExistence type="predicted"/>
<evidence type="ECO:0000313" key="2">
    <source>
        <dbReference type="EMBL" id="CAG9606387.1"/>
    </source>
</evidence>
<dbReference type="PANTHER" id="PTHR46825:SF9">
    <property type="entry name" value="BETA-LACTAMASE-RELATED DOMAIN-CONTAINING PROTEIN"/>
    <property type="match status" value="1"/>
</dbReference>
<dbReference type="Proteomes" id="UP000789845">
    <property type="component" value="Unassembled WGS sequence"/>
</dbReference>
<dbReference type="InterPro" id="IPR012338">
    <property type="entry name" value="Beta-lactam/transpept-like"/>
</dbReference>
<dbReference type="Pfam" id="PF00144">
    <property type="entry name" value="Beta-lactamase"/>
    <property type="match status" value="1"/>
</dbReference>
<comment type="caution">
    <text evidence="2">The sequence shown here is derived from an EMBL/GenBank/DDBJ whole genome shotgun (WGS) entry which is preliminary data.</text>
</comment>
<sequence length="433" mass="49283">MDMVDWEKLERFISKKMMEEHIAGVSVGISENGETIFQKSFGFRNKDLKLPVTPETIFGVASVTKSFTALAIMELEKKGLLSVKDPVIKYLPDFKINGIGDMETIKIHHLLSHSTGVPPMERKEHFNQFHNHFTYLREAEIKLLGDPGDYFSYCNDTFLLLGAIIEEVTGQLFRHYITKQFLQPLGMNRSTFSLDELNTFENVSIPYNYDRNLNTLVEVNWPTLGNYEVGGGIRSNVVDLLKYGQVYVNEENSHCQKMWEPVIRVGRDSYYGYALNITPNYAGEYTVVQHGGGQPGVSSNFGFIPERKLVVTVLTNVGGVSVGEIWLAAVNTALGLSIEYKLTEEPNFEMSLNDLRKFEGIYSSNEGDNVSVYLNNEKIIAEIEDQTFELRASGPETLVFIQSEKPIRFFFDQNKKPWALFNGSRMLRRKQNI</sequence>
<keyword evidence="2" id="KW-0378">Hydrolase</keyword>
<protein>
    <submittedName>
        <fullName evidence="2">D-aminopeptidase</fullName>
        <ecNumber evidence="2">3.4.11.19</ecNumber>
    </submittedName>
</protein>
<keyword evidence="3" id="KW-1185">Reference proteome</keyword>
<dbReference type="PANTHER" id="PTHR46825">
    <property type="entry name" value="D-ALANYL-D-ALANINE-CARBOXYPEPTIDASE/ENDOPEPTIDASE AMPH"/>
    <property type="match status" value="1"/>
</dbReference>
<dbReference type="GO" id="GO:0004177">
    <property type="term" value="F:aminopeptidase activity"/>
    <property type="evidence" value="ECO:0007669"/>
    <property type="project" value="UniProtKB-KW"/>
</dbReference>
<evidence type="ECO:0000259" key="1">
    <source>
        <dbReference type="Pfam" id="PF00144"/>
    </source>
</evidence>
<reference evidence="2" key="1">
    <citation type="submission" date="2021-10" db="EMBL/GenBank/DDBJ databases">
        <authorList>
            <person name="Criscuolo A."/>
        </authorList>
    </citation>
    <scope>NUCLEOTIDE SEQUENCE</scope>
    <source>
        <strain evidence="2">CIP111885</strain>
    </source>
</reference>
<dbReference type="InterPro" id="IPR050491">
    <property type="entry name" value="AmpC-like"/>
</dbReference>
<dbReference type="RefSeq" id="WP_230494676.1">
    <property type="nucleotide sequence ID" value="NZ_CAKJTG010000001.1"/>
</dbReference>
<keyword evidence="2" id="KW-0645">Protease</keyword>
<organism evidence="2 3">
    <name type="scientific">Pseudoneobacillus rhizosphaerae</name>
    <dbReference type="NCBI Taxonomy" id="2880968"/>
    <lineage>
        <taxon>Bacteria</taxon>
        <taxon>Bacillati</taxon>
        <taxon>Bacillota</taxon>
        <taxon>Bacilli</taxon>
        <taxon>Bacillales</taxon>
        <taxon>Bacillaceae</taxon>
        <taxon>Pseudoneobacillus</taxon>
    </lineage>
</organism>
<dbReference type="InterPro" id="IPR001466">
    <property type="entry name" value="Beta-lactam-related"/>
</dbReference>
<dbReference type="AlphaFoldDB" id="A0A9C7L8Z6"/>
<dbReference type="SUPFAM" id="SSF56601">
    <property type="entry name" value="beta-lactamase/transpeptidase-like"/>
    <property type="match status" value="1"/>
</dbReference>
<accession>A0A9C7L8Z6</accession>